<proteinExistence type="predicted"/>
<feature type="compositionally biased region" description="Low complexity" evidence="2">
    <location>
        <begin position="1589"/>
        <end position="1618"/>
    </location>
</feature>
<feature type="region of interest" description="Disordered" evidence="2">
    <location>
        <begin position="1059"/>
        <end position="1080"/>
    </location>
</feature>
<keyword evidence="1" id="KW-0175">Coiled coil</keyword>
<evidence type="ECO:0000313" key="3">
    <source>
        <dbReference type="EMBL" id="KAK9865934.1"/>
    </source>
</evidence>
<feature type="compositionally biased region" description="Low complexity" evidence="2">
    <location>
        <begin position="10"/>
        <end position="28"/>
    </location>
</feature>
<feature type="region of interest" description="Disordered" evidence="2">
    <location>
        <begin position="602"/>
        <end position="666"/>
    </location>
</feature>
<feature type="region of interest" description="Disordered" evidence="2">
    <location>
        <begin position="1"/>
        <end position="160"/>
    </location>
</feature>
<accession>A0AAW1TC18</accession>
<dbReference type="Proteomes" id="UP001485043">
    <property type="component" value="Unassembled WGS sequence"/>
</dbReference>
<feature type="compositionally biased region" description="Polar residues" evidence="2">
    <location>
        <begin position="1948"/>
        <end position="1969"/>
    </location>
</feature>
<dbReference type="EMBL" id="JALJOV010000204">
    <property type="protein sequence ID" value="KAK9865934.1"/>
    <property type="molecule type" value="Genomic_DNA"/>
</dbReference>
<comment type="caution">
    <text evidence="3">The sequence shown here is derived from an EMBL/GenBank/DDBJ whole genome shotgun (WGS) entry which is preliminary data.</text>
</comment>
<feature type="compositionally biased region" description="Basic and acidic residues" evidence="2">
    <location>
        <begin position="1349"/>
        <end position="1361"/>
    </location>
</feature>
<feature type="compositionally biased region" description="Low complexity" evidence="2">
    <location>
        <begin position="1264"/>
        <end position="1273"/>
    </location>
</feature>
<feature type="compositionally biased region" description="Low complexity" evidence="2">
    <location>
        <begin position="317"/>
        <end position="329"/>
    </location>
</feature>
<sequence>MAVGITRPTRSSSARAQARRSASSSRSAGTVPRRSASCGTHQPSTAAKGKPAVSVSGPPPSRDSKAPQWSFSTSTQPKAAVAAKPAARSGPPRAKKQSLGPVAEPALRSAQNGDAGMEVDLPAEPSQNVPEPIRNQSDAAMTSSSARPTGSHPPCSGIDVPEVVMSPTVRGKDGGAALDLGEMFAMSTSMLEGNDLIAPPAAVMPADGSPAISAGEAPAMDHAPGGEMSLAGSCSSAGMSSPSKDDAEYPGGSGSAESSLKLPEALLQPVPESNKSVPQKIGSDSEHADAAAVSIPELAMSDGPTFGPSDLMMSSSEPAPAAEAVAAAAEEPEAPPTPTPLLYSNAAFLASPRGHLSHSPRPATSPPVGPSRALSPGGAPSNWSLEGHASGSRGSLDDARSAFINPAFLDARVPEEGPATPGPQALMHSPPSAMSMTQLMAPLTGPGRISTTAAAGEECSPVPRVQEPIGDAALVDAPAASAAALLPDMMSPEPALGVSGAWPASSTPPGMPSELETPAAEQLLMMLQQQLPFASASARRLAASPLLKQMLRTQAPQPTPGSSMWLQGSEGVFGKPQLPSTGQKHAPVQMCESASAAAVAAAESDTEAQSKAEAATGRKLTESPARSAPASPQSSFPGFMPAHPAQDADSPLQTAAPLGADHATAEPERSGGFVALLEASLTELSGTSQELLRPAAASQSHGHTQTQATAGKAGSEPASSERVPTPVFRGFGSTPSDLDASLGSLDASSPASWLSGSRLSSQDAGDLSSALAPSPIAYPAYTSGASPIQQATPFLVLGCGRARGSSPEEQATPQFPLFGRPVQVSAPTAKQPLLSAPESADGWHTPPPRALPEPILVTEAVTSAVQVSTGRWLMGPSQSASTEVSGKKQTSAQSKISLGRGSMETWLHQTGLASSVATPARSSLQALWAKAAEAKLLRAAMEEAADASPAHKLPASQNQASQQTGSSLEAENGQLRAELESVQANLARLQDSVVPPVEPQPFSEQAIAAHTDAVAAKDAAEQMRQMAENAETVAFIFEAEKKALAEELDLALRRLAEAESAKQVEGARPGTPAKRLAQLQSQLDSAREAAEFANKAVEDAALVADAARADELAAKREMFDLRQQLTEQLTSSCQVANAQDATIHSLYSQLEEALAALEQPRQAPGLDQAWEQASLMEEMWTEENAQLRAALEAAHEELQAAMDNRQASTSSSQNAGVQFSADDALQDRGPGNSPAVVEPATDAPTEDHALPATPLEHTSPPGSPSMGGQSRPGQSGGHLASESSRSVAEVPTPQPHAAPGSGRPTPSTASMTTPAGDSEVDSPTGRGVQRVARSGIVSRSLAGGKWTPHIHDGDEDARSEGRSAPGTAQADPVQAPKPVFFGPHRFFAGNGRVDVPMRSLASYRQLGNKPLGLQAALSPTISSPVWGQGRHHLRPEHSLRLGQKKQGANQWIMLMGQAPAAIRRLQQHPAQEKIADKTAAAGSYTPPGLDPGVEPDHPVGPFHDFPHSPLHSTGGELSGPQDLIPLGTAPNPEPWVHRSPTKLMGAGPSSWASPARSDASAISIGPRGSPLRMPLDQHADCSSNDEPESGSPTASSAGDDSPASSAHSAAVPSRAASPQDESSHPPSTDGGGSRAQQPGGVASPAHSAESLPQAFSGLSGAASVSPRAVHRPRTARALLSRLALPGDGVSGGVGGQAWPSPSASGSEASWSIAVPSPQPIAADSPVYGHPIGSPPAGTSTAEWAGFRALAASASAAGSPATRNISAQTPVGVGSSAELPSQELGLEQQPRSGLANPVVLQGMCDNQPPSLGADGGGPTQDGAALSIPSSAEGHVTGSGGLPLLDLPTPGVLQAITNTHSPSPGAGGAGNPWDAAQSPSQSGGGHSGAATGSWWSSSSASNSFRGPPSPSKGQTPSNASSSRPPRPSKPSSGAKTVQSKAPRPAPLTPALSTNHGPEQAACTPNTPTDQATMIEAPAQQSARDDASEHSSTVIPGRPAVPGRGGAIGGRKQDDAEFRRRAAALGIRISPYFRRP</sequence>
<feature type="region of interest" description="Disordered" evidence="2">
    <location>
        <begin position="1756"/>
        <end position="2013"/>
    </location>
</feature>
<feature type="compositionally biased region" description="Polar residues" evidence="2">
    <location>
        <begin position="697"/>
        <end position="709"/>
    </location>
</feature>
<keyword evidence="4" id="KW-1185">Reference proteome</keyword>
<feature type="region of interest" description="Disordered" evidence="2">
    <location>
        <begin position="947"/>
        <end position="969"/>
    </location>
</feature>
<feature type="region of interest" description="Disordered" evidence="2">
    <location>
        <begin position="212"/>
        <end position="398"/>
    </location>
</feature>
<evidence type="ECO:0000256" key="1">
    <source>
        <dbReference type="SAM" id="Coils"/>
    </source>
</evidence>
<name>A0AAW1TC18_9CHLO</name>
<feature type="compositionally biased region" description="Polar residues" evidence="2">
    <location>
        <begin position="125"/>
        <end position="148"/>
    </location>
</feature>
<feature type="region of interest" description="Disordered" evidence="2">
    <location>
        <begin position="1223"/>
        <end position="1377"/>
    </location>
</feature>
<feature type="compositionally biased region" description="Low complexity" evidence="2">
    <location>
        <begin position="1840"/>
        <end position="1851"/>
    </location>
</feature>
<evidence type="ECO:0000256" key="2">
    <source>
        <dbReference type="SAM" id="MobiDB-lite"/>
    </source>
</evidence>
<reference evidence="3 4" key="1">
    <citation type="journal article" date="2024" name="Nat. Commun.">
        <title>Phylogenomics reveals the evolutionary origins of lichenization in chlorophyte algae.</title>
        <authorList>
            <person name="Puginier C."/>
            <person name="Libourel C."/>
            <person name="Otte J."/>
            <person name="Skaloud P."/>
            <person name="Haon M."/>
            <person name="Grisel S."/>
            <person name="Petersen M."/>
            <person name="Berrin J.G."/>
            <person name="Delaux P.M."/>
            <person name="Dal Grande F."/>
            <person name="Keller J."/>
        </authorList>
    </citation>
    <scope>NUCLEOTIDE SEQUENCE [LARGE SCALE GENOMIC DNA]</scope>
    <source>
        <strain evidence="3 4">SAG 2523</strain>
    </source>
</reference>
<feature type="region of interest" description="Disordered" evidence="2">
    <location>
        <begin position="554"/>
        <end position="589"/>
    </location>
</feature>
<feature type="compositionally biased region" description="Polar residues" evidence="2">
    <location>
        <begin position="67"/>
        <end position="76"/>
    </location>
</feature>
<feature type="region of interest" description="Disordered" evidence="2">
    <location>
        <begin position="691"/>
        <end position="772"/>
    </location>
</feature>
<gene>
    <name evidence="3" type="ORF">WJX84_003584</name>
</gene>
<protein>
    <submittedName>
        <fullName evidence="3">Uncharacterized protein</fullName>
    </submittedName>
</protein>
<feature type="region of interest" description="Disordered" evidence="2">
    <location>
        <begin position="1481"/>
        <end position="1671"/>
    </location>
</feature>
<feature type="coiled-coil region" evidence="1">
    <location>
        <begin position="1177"/>
        <end position="1208"/>
    </location>
</feature>
<feature type="region of interest" description="Disordered" evidence="2">
    <location>
        <begin position="1684"/>
        <end position="1717"/>
    </location>
</feature>
<organism evidence="3 4">
    <name type="scientific">Apatococcus fuscideae</name>
    <dbReference type="NCBI Taxonomy" id="2026836"/>
    <lineage>
        <taxon>Eukaryota</taxon>
        <taxon>Viridiplantae</taxon>
        <taxon>Chlorophyta</taxon>
        <taxon>core chlorophytes</taxon>
        <taxon>Trebouxiophyceae</taxon>
        <taxon>Chlorellales</taxon>
        <taxon>Chlorellaceae</taxon>
        <taxon>Apatococcus</taxon>
    </lineage>
</organism>
<feature type="compositionally biased region" description="Low complexity" evidence="2">
    <location>
        <begin position="1886"/>
        <end position="1901"/>
    </location>
</feature>
<feature type="compositionally biased region" description="Low complexity" evidence="2">
    <location>
        <begin position="77"/>
        <end position="87"/>
    </location>
</feature>
<feature type="compositionally biased region" description="Low complexity" evidence="2">
    <location>
        <begin position="735"/>
        <end position="752"/>
    </location>
</feature>
<feature type="region of interest" description="Disordered" evidence="2">
    <location>
        <begin position="875"/>
        <end position="894"/>
    </location>
</feature>
<feature type="compositionally biased region" description="Polar residues" evidence="2">
    <location>
        <begin position="955"/>
        <end position="969"/>
    </location>
</feature>
<feature type="compositionally biased region" description="Low complexity" evidence="2">
    <location>
        <begin position="623"/>
        <end position="635"/>
    </location>
</feature>
<feature type="compositionally biased region" description="Low complexity" evidence="2">
    <location>
        <begin position="1304"/>
        <end position="1315"/>
    </location>
</feature>
<feature type="compositionally biased region" description="Low complexity" evidence="2">
    <location>
        <begin position="228"/>
        <end position="242"/>
    </location>
</feature>
<feature type="compositionally biased region" description="Low complexity" evidence="2">
    <location>
        <begin position="1697"/>
        <end position="1713"/>
    </location>
</feature>
<feature type="compositionally biased region" description="Polar residues" evidence="2">
    <location>
        <begin position="554"/>
        <end position="566"/>
    </location>
</feature>
<evidence type="ECO:0000313" key="4">
    <source>
        <dbReference type="Proteomes" id="UP001485043"/>
    </source>
</evidence>
<feature type="compositionally biased region" description="Polar residues" evidence="2">
    <location>
        <begin position="754"/>
        <end position="763"/>
    </location>
</feature>
<feature type="compositionally biased region" description="Polar residues" evidence="2">
    <location>
        <begin position="876"/>
        <end position="894"/>
    </location>
</feature>